<keyword evidence="1" id="KW-0732">Signal</keyword>
<dbReference type="OrthoDB" id="223410at2"/>
<dbReference type="InterPro" id="IPR036278">
    <property type="entry name" value="Sialidase_sf"/>
</dbReference>
<sequence length="441" mass="49207">MKLYHLRSLFFIYILFGSAIAASAQTGKVATSTIGLGWANNSVNTVVFRKNALVTFKGEQYAAYYNNDQVLVLAKRKSGSAKWQVTATQYKADAADAHKDISIMVDGAGYLHVAWGHHNQTLNYAKSIKPRSLVLAAQQSMTGITENKVSYPEFYHLPGGDLLFVYRDGGSGNGNLVMNRYSIASQKWVNVQQNLIDGEGKRNAYWQMCIDKKGTIHISWVWRESPDVASNHDMCYARSNDGGLTWEKSTGEKYILPINAANAEYACKIPQHSELINQTSMFADDQGNPFIATYWRDSSTTIPQYHIVFKTSSSWRSESLGFRKTAFSLGGTGTKRIPISRPQIIAWNRSGKQSAAIIFRDTERGDKVSVAVNNDLQGATWQVNDLSSESVGEWEPTYDTELWKDKKVLSLFVQKVTQVDGEGKASIPPTNVQVLDWKPLK</sequence>
<dbReference type="STRING" id="551995.SAMN05192574_107181"/>
<dbReference type="Pfam" id="PF15892">
    <property type="entry name" value="BNR_4"/>
    <property type="match status" value="1"/>
</dbReference>
<protein>
    <submittedName>
        <fullName evidence="2">BNR repeat-containing family member</fullName>
    </submittedName>
</protein>
<gene>
    <name evidence="2" type="ORF">SAMN05192574_107181</name>
</gene>
<accession>A0A1H8P0D9</accession>
<evidence type="ECO:0000256" key="1">
    <source>
        <dbReference type="SAM" id="SignalP"/>
    </source>
</evidence>
<evidence type="ECO:0000313" key="2">
    <source>
        <dbReference type="EMBL" id="SEO35380.1"/>
    </source>
</evidence>
<dbReference type="Proteomes" id="UP000198942">
    <property type="component" value="Unassembled WGS sequence"/>
</dbReference>
<reference evidence="3" key="1">
    <citation type="submission" date="2016-10" db="EMBL/GenBank/DDBJ databases">
        <authorList>
            <person name="Varghese N."/>
            <person name="Submissions S."/>
        </authorList>
    </citation>
    <scope>NUCLEOTIDE SEQUENCE [LARGE SCALE GENOMIC DNA]</scope>
    <source>
        <strain evidence="3">Gh-48</strain>
    </source>
</reference>
<proteinExistence type="predicted"/>
<dbReference type="EMBL" id="FOCL01000007">
    <property type="protein sequence ID" value="SEO35380.1"/>
    <property type="molecule type" value="Genomic_DNA"/>
</dbReference>
<feature type="chain" id="PRO_5011686100" evidence="1">
    <location>
        <begin position="22"/>
        <end position="441"/>
    </location>
</feature>
<feature type="signal peptide" evidence="1">
    <location>
        <begin position="1"/>
        <end position="21"/>
    </location>
</feature>
<name>A0A1H8P0D9_9SPHI</name>
<dbReference type="AlphaFoldDB" id="A0A1H8P0D9"/>
<organism evidence="2 3">
    <name type="scientific">Mucilaginibacter gossypiicola</name>
    <dbReference type="NCBI Taxonomy" id="551995"/>
    <lineage>
        <taxon>Bacteria</taxon>
        <taxon>Pseudomonadati</taxon>
        <taxon>Bacteroidota</taxon>
        <taxon>Sphingobacteriia</taxon>
        <taxon>Sphingobacteriales</taxon>
        <taxon>Sphingobacteriaceae</taxon>
        <taxon>Mucilaginibacter</taxon>
    </lineage>
</organism>
<dbReference type="RefSeq" id="WP_091214477.1">
    <property type="nucleotide sequence ID" value="NZ_FOCL01000007.1"/>
</dbReference>
<evidence type="ECO:0000313" key="3">
    <source>
        <dbReference type="Proteomes" id="UP000198942"/>
    </source>
</evidence>
<keyword evidence="3" id="KW-1185">Reference proteome</keyword>
<dbReference type="SUPFAM" id="SSF50939">
    <property type="entry name" value="Sialidases"/>
    <property type="match status" value="1"/>
</dbReference>